<dbReference type="EMBL" id="LZZI01000071">
    <property type="protein sequence ID" value="OOM59573.1"/>
    <property type="molecule type" value="Genomic_DNA"/>
</dbReference>
<dbReference type="CDD" id="cd09007">
    <property type="entry name" value="NP-I_spr0068"/>
    <property type="match status" value="1"/>
</dbReference>
<gene>
    <name evidence="5" type="primary">deoD_2</name>
    <name evidence="5" type="ORF">CLBCK_34040</name>
</gene>
<dbReference type="AlphaFoldDB" id="A0A1S8S299"/>
<evidence type="ECO:0000313" key="5">
    <source>
        <dbReference type="EMBL" id="OOM59573.1"/>
    </source>
</evidence>
<feature type="domain" description="Nucleoside phosphorylase" evidence="4">
    <location>
        <begin position="31"/>
        <end position="223"/>
    </location>
</feature>
<accession>A0A1S8S299</accession>
<protein>
    <recommendedName>
        <fullName evidence="2">Uridine phosphorylase</fullName>
        <ecNumber evidence="1">2.4.2.3</ecNumber>
    </recommendedName>
</protein>
<keyword evidence="5" id="KW-0328">Glycosyltransferase</keyword>
<keyword evidence="5" id="KW-0808">Transferase</keyword>
<dbReference type="Gene3D" id="3.40.50.1580">
    <property type="entry name" value="Nucleoside phosphorylase domain"/>
    <property type="match status" value="1"/>
</dbReference>
<sequence>MITNTFDDKTEAIISPENFYEKKEKACETCIVTFSNVVVENILQTFRCEKIDDIMSANGLIPIYKLNYKGKEIAFYMTMISSTGAGTCIEEARCLIGAKKYIMFGSCGCLDKEITAGKVIIPTEAYRDEGFSYHYVPAEDYITIRNADIIAKAFKDMGIPYVKGKTWTTDGIYRETKANMEKRKKEGCIAVEMECAGVQAVCDFRGLEYYDFLISGDLLDSQEWDRRILGNDEERTHQLKNFYIALELALRV</sequence>
<comment type="caution">
    <text evidence="5">The sequence shown here is derived from an EMBL/GenBank/DDBJ whole genome shotgun (WGS) entry which is preliminary data.</text>
</comment>
<evidence type="ECO:0000256" key="1">
    <source>
        <dbReference type="ARBA" id="ARBA00011888"/>
    </source>
</evidence>
<dbReference type="Pfam" id="PF01048">
    <property type="entry name" value="PNP_UDP_1"/>
    <property type="match status" value="1"/>
</dbReference>
<dbReference type="PANTHER" id="PTHR43691">
    <property type="entry name" value="URIDINE PHOSPHORYLASE"/>
    <property type="match status" value="1"/>
</dbReference>
<dbReference type="GO" id="GO:0005829">
    <property type="term" value="C:cytosol"/>
    <property type="evidence" value="ECO:0007669"/>
    <property type="project" value="TreeGrafter"/>
</dbReference>
<evidence type="ECO:0000313" key="6">
    <source>
        <dbReference type="Proteomes" id="UP000190973"/>
    </source>
</evidence>
<reference evidence="5 6" key="1">
    <citation type="submission" date="2016-05" db="EMBL/GenBank/DDBJ databases">
        <title>Microbial solvent formation.</title>
        <authorList>
            <person name="Poehlein A."/>
            <person name="Montoya Solano J.D."/>
            <person name="Flitsch S."/>
            <person name="Krabben P."/>
            <person name="Duerre P."/>
            <person name="Daniel R."/>
        </authorList>
    </citation>
    <scope>NUCLEOTIDE SEQUENCE [LARGE SCALE GENOMIC DNA]</scope>
    <source>
        <strain evidence="5 6">DSM 53</strain>
    </source>
</reference>
<dbReference type="GO" id="GO:0004731">
    <property type="term" value="F:purine-nucleoside phosphorylase activity"/>
    <property type="evidence" value="ECO:0007669"/>
    <property type="project" value="TreeGrafter"/>
</dbReference>
<dbReference type="InterPro" id="IPR000845">
    <property type="entry name" value="Nucleoside_phosphorylase_d"/>
</dbReference>
<dbReference type="SUPFAM" id="SSF53167">
    <property type="entry name" value="Purine and uridine phosphorylases"/>
    <property type="match status" value="1"/>
</dbReference>
<dbReference type="InterPro" id="IPR035994">
    <property type="entry name" value="Nucleoside_phosphorylase_sf"/>
</dbReference>
<comment type="catalytic activity">
    <reaction evidence="3">
        <text>uridine + phosphate = alpha-D-ribose 1-phosphate + uracil</text>
        <dbReference type="Rhea" id="RHEA:24388"/>
        <dbReference type="ChEBI" id="CHEBI:16704"/>
        <dbReference type="ChEBI" id="CHEBI:17568"/>
        <dbReference type="ChEBI" id="CHEBI:43474"/>
        <dbReference type="ChEBI" id="CHEBI:57720"/>
        <dbReference type="EC" id="2.4.2.3"/>
    </reaction>
</comment>
<dbReference type="EC" id="2.4.2.3" evidence="1"/>
<evidence type="ECO:0000259" key="4">
    <source>
        <dbReference type="Pfam" id="PF01048"/>
    </source>
</evidence>
<name>A0A1S8S299_CLOBE</name>
<evidence type="ECO:0000256" key="3">
    <source>
        <dbReference type="ARBA" id="ARBA00048447"/>
    </source>
</evidence>
<dbReference type="GO" id="GO:0006152">
    <property type="term" value="P:purine nucleoside catabolic process"/>
    <property type="evidence" value="ECO:0007669"/>
    <property type="project" value="TreeGrafter"/>
</dbReference>
<evidence type="ECO:0000256" key="2">
    <source>
        <dbReference type="ARBA" id="ARBA00021980"/>
    </source>
</evidence>
<proteinExistence type="predicted"/>
<organism evidence="5 6">
    <name type="scientific">Clostridium beijerinckii</name>
    <name type="common">Clostridium MP</name>
    <dbReference type="NCBI Taxonomy" id="1520"/>
    <lineage>
        <taxon>Bacteria</taxon>
        <taxon>Bacillati</taxon>
        <taxon>Bacillota</taxon>
        <taxon>Clostridia</taxon>
        <taxon>Eubacteriales</taxon>
        <taxon>Clostridiaceae</taxon>
        <taxon>Clostridium</taxon>
    </lineage>
</organism>
<dbReference type="RefSeq" id="WP_077839797.1">
    <property type="nucleotide sequence ID" value="NZ_JABTAE010000001.1"/>
</dbReference>
<dbReference type="Proteomes" id="UP000190973">
    <property type="component" value="Unassembled WGS sequence"/>
</dbReference>
<dbReference type="PANTHER" id="PTHR43691:SF11">
    <property type="entry name" value="FI09636P-RELATED"/>
    <property type="match status" value="1"/>
</dbReference>
<dbReference type="GO" id="GO:0004850">
    <property type="term" value="F:uridine phosphorylase activity"/>
    <property type="evidence" value="ECO:0007669"/>
    <property type="project" value="UniProtKB-EC"/>
</dbReference>